<dbReference type="EMBL" id="LJDB01000050">
    <property type="protein sequence ID" value="ONI40513.1"/>
    <property type="molecule type" value="Genomic_DNA"/>
</dbReference>
<evidence type="ECO:0000313" key="2">
    <source>
        <dbReference type="Proteomes" id="UP000188605"/>
    </source>
</evidence>
<dbReference type="Proteomes" id="UP000188605">
    <property type="component" value="Unassembled WGS sequence"/>
</dbReference>
<proteinExistence type="predicted"/>
<accession>A0ACC8XCL8</accession>
<evidence type="ECO:0000313" key="1">
    <source>
        <dbReference type="EMBL" id="ONI40513.1"/>
    </source>
</evidence>
<reference evidence="1" key="1">
    <citation type="submission" date="2016-08" db="EMBL/GenBank/DDBJ databases">
        <authorList>
            <person name="Ngugi D.K."/>
            <person name="Miyake S."/>
            <person name="Stingl U."/>
        </authorList>
    </citation>
    <scope>NUCLEOTIDE SEQUENCE</scope>
    <source>
        <strain evidence="1">SCG-B11WGA-EpuloA1</strain>
    </source>
</reference>
<keyword evidence="2" id="KW-1185">Reference proteome</keyword>
<sequence>MEITKMHIINPKDKKSIILYKWEMENTDVKGVVHIVHGAFEHAKRYDHFARFLASRGYIVFAHNQRGHGEHTRKVGKLVDFGEGEGFLNLVRDVLAINKYIRKEYPKQKLTLLGHSMGSFVARYFAINYSELIDKLILVGTGYATPLTVNTIISLSSIFQKVGYSKKGNKFLEAIVFGQFNLPFLSEKDILSWLTSSAEEREKNRRESLGPKIFTTNAFKELFKGVKYISEPNNILKTRKNLPVYIISGEQDTVGQYGKGVRKVYQLFKEADILDVEMKIYKNMRHEILNEQRKHLVYRDVLKWISK</sequence>
<comment type="caution">
    <text evidence="1">The sequence shown here is derived from an EMBL/GenBank/DDBJ whole genome shotgun (WGS) entry which is preliminary data.</text>
</comment>
<gene>
    <name evidence="1" type="ORF">AN396_05935</name>
</gene>
<organism evidence="1 2">
    <name type="scientific">Candidatus Epulonipiscium fishelsonii</name>
    <dbReference type="NCBI Taxonomy" id="77094"/>
    <lineage>
        <taxon>Bacteria</taxon>
        <taxon>Bacillati</taxon>
        <taxon>Bacillota</taxon>
        <taxon>Clostridia</taxon>
        <taxon>Lachnospirales</taxon>
        <taxon>Lachnospiraceae</taxon>
        <taxon>Candidatus Epulonipiscium</taxon>
    </lineage>
</organism>
<protein>
    <submittedName>
        <fullName evidence="1">Uncharacterized protein</fullName>
    </submittedName>
</protein>
<name>A0ACC8XCL8_9FIRM</name>